<keyword evidence="8" id="KW-1185">Reference proteome</keyword>
<evidence type="ECO:0000256" key="1">
    <source>
        <dbReference type="ARBA" id="ARBA00001974"/>
    </source>
</evidence>
<evidence type="ECO:0000313" key="7">
    <source>
        <dbReference type="EMBL" id="KAK4337393.1"/>
    </source>
</evidence>
<feature type="domain" description="Acyl-CoA dehydrogenase/oxidase C-terminal" evidence="6">
    <location>
        <begin position="447"/>
        <end position="595"/>
    </location>
</feature>
<dbReference type="GO" id="GO:0003924">
    <property type="term" value="F:GTPase activity"/>
    <property type="evidence" value="ECO:0007669"/>
    <property type="project" value="InterPro"/>
</dbReference>
<dbReference type="SUPFAM" id="SSF47203">
    <property type="entry name" value="Acyl-CoA dehydrogenase C-terminal domain-like"/>
    <property type="match status" value="1"/>
</dbReference>
<reference evidence="7" key="1">
    <citation type="submission" date="2023-12" db="EMBL/GenBank/DDBJ databases">
        <title>Genome assembly of Anisodus tanguticus.</title>
        <authorList>
            <person name="Wang Y.-J."/>
        </authorList>
    </citation>
    <scope>NUCLEOTIDE SEQUENCE</scope>
    <source>
        <strain evidence="7">KB-2021</strain>
        <tissue evidence="7">Leaf</tissue>
    </source>
</reference>
<dbReference type="GO" id="GO:0003995">
    <property type="term" value="F:acyl-CoA dehydrogenase activity"/>
    <property type="evidence" value="ECO:0007669"/>
    <property type="project" value="InterPro"/>
</dbReference>
<dbReference type="Pfam" id="PF00071">
    <property type="entry name" value="Ras"/>
    <property type="match status" value="1"/>
</dbReference>
<proteinExistence type="inferred from homology"/>
<dbReference type="AlphaFoldDB" id="A0AAE1QPV4"/>
<dbReference type="PANTHER" id="PTHR14932">
    <property type="entry name" value="RAS GTPASE-RELATED"/>
    <property type="match status" value="1"/>
</dbReference>
<dbReference type="Proteomes" id="UP001291623">
    <property type="component" value="Unassembled WGS sequence"/>
</dbReference>
<dbReference type="PANTHER" id="PTHR14932:SF1">
    <property type="entry name" value="RAB-LIKE PROTEIN 6"/>
    <property type="match status" value="1"/>
</dbReference>
<dbReference type="SUPFAM" id="SSF52540">
    <property type="entry name" value="P-loop containing nucleoside triphosphate hydrolases"/>
    <property type="match status" value="1"/>
</dbReference>
<dbReference type="EMBL" id="JAVYJV010000030">
    <property type="protein sequence ID" value="KAK4337393.1"/>
    <property type="molecule type" value="Genomic_DNA"/>
</dbReference>
<comment type="cofactor">
    <cofactor evidence="1">
        <name>FAD</name>
        <dbReference type="ChEBI" id="CHEBI:57692"/>
    </cofactor>
</comment>
<keyword evidence="4" id="KW-0274">FAD</keyword>
<comment type="similarity">
    <text evidence="2">Belongs to the acyl-CoA dehydrogenase family.</text>
</comment>
<keyword evidence="3" id="KW-0285">Flavoprotein</keyword>
<dbReference type="InterPro" id="IPR046373">
    <property type="entry name" value="Acyl-CoA_Oxase/DH_mid-dom_sf"/>
</dbReference>
<dbReference type="SMART" id="SM00175">
    <property type="entry name" value="RAB"/>
    <property type="match status" value="1"/>
</dbReference>
<protein>
    <recommendedName>
        <fullName evidence="6">Acyl-CoA dehydrogenase/oxidase C-terminal domain-containing protein</fullName>
    </recommendedName>
</protein>
<evidence type="ECO:0000313" key="8">
    <source>
        <dbReference type="Proteomes" id="UP001291623"/>
    </source>
</evidence>
<dbReference type="InterPro" id="IPR009100">
    <property type="entry name" value="AcylCoA_DH/oxidase_NM_dom_sf"/>
</dbReference>
<organism evidence="7 8">
    <name type="scientific">Anisodus tanguticus</name>
    <dbReference type="NCBI Taxonomy" id="243964"/>
    <lineage>
        <taxon>Eukaryota</taxon>
        <taxon>Viridiplantae</taxon>
        <taxon>Streptophyta</taxon>
        <taxon>Embryophyta</taxon>
        <taxon>Tracheophyta</taxon>
        <taxon>Spermatophyta</taxon>
        <taxon>Magnoliopsida</taxon>
        <taxon>eudicotyledons</taxon>
        <taxon>Gunneridae</taxon>
        <taxon>Pentapetalae</taxon>
        <taxon>asterids</taxon>
        <taxon>lamiids</taxon>
        <taxon>Solanales</taxon>
        <taxon>Solanaceae</taxon>
        <taxon>Solanoideae</taxon>
        <taxon>Hyoscyameae</taxon>
        <taxon>Anisodus</taxon>
    </lineage>
</organism>
<keyword evidence="5" id="KW-0560">Oxidoreductase</keyword>
<evidence type="ECO:0000259" key="6">
    <source>
        <dbReference type="Pfam" id="PF00441"/>
    </source>
</evidence>
<dbReference type="SUPFAM" id="SSF56645">
    <property type="entry name" value="Acyl-CoA dehydrogenase NM domain-like"/>
    <property type="match status" value="1"/>
</dbReference>
<dbReference type="GO" id="GO:0005525">
    <property type="term" value="F:GTP binding"/>
    <property type="evidence" value="ECO:0007669"/>
    <property type="project" value="InterPro"/>
</dbReference>
<dbReference type="InterPro" id="IPR027417">
    <property type="entry name" value="P-loop_NTPase"/>
</dbReference>
<dbReference type="InterPro" id="IPR036250">
    <property type="entry name" value="AcylCo_DH-like_C"/>
</dbReference>
<dbReference type="Pfam" id="PF00441">
    <property type="entry name" value="Acyl-CoA_dh_1"/>
    <property type="match status" value="1"/>
</dbReference>
<evidence type="ECO:0000256" key="4">
    <source>
        <dbReference type="ARBA" id="ARBA00022827"/>
    </source>
</evidence>
<comment type="caution">
    <text evidence="7">The sequence shown here is derived from an EMBL/GenBank/DDBJ whole genome shotgun (WGS) entry which is preliminary data.</text>
</comment>
<sequence>MKNDPEHNIWRTRDVDTMAFRNNCAPVFIDAIKDDKIKNGIIGGQTQVASIQWSYNATDDIVKVEVWDVVDKAKKRKPVNELKLNQKNKDKNTEIIDTLGLDAEFVDVYKNTNGVILMFDITKNWSFDYVQREILNVPKNIPVIILGNHRDMGHHRVVTEDKVKSFIETIDRDISGQIRYSETSMRNGFGLKFLYKFFNLPFLHLQKQTLLRQLETNEREIRSTGQELNLLEEADDQNYDRFLYTVQNKRREIAEKLSQIPKPISNDALSNGIQKNRPSIIIGANNPLPIPKNYKPKNVTVEESKITTDNSLGDNDDQNSFKIFLEDAIETKEEMIRNQSSLLESDEEEDTNLPLDNKRFYDENSDWLWYWKQEGLDSKKYFVLARTNPDPKVPQSKAFTGFIVEGNSKGLSFGKKEKNMGQRASDTRAVSFEDVKIPKENVVGEEGNGFKVAMGAFDMSRPVVAACATGLAQRCMEEAGKYALERKAFGQEIAKFQAVQFMLADMAISIETARLAYLKAAWEFDQGKKNTYYSSIAKCFAADAANKCATDAVQIFGGAGFNSEYPVEKLMRDAKIYQIYEGTSQIQRLVVSREILRQAKEKL</sequence>
<evidence type="ECO:0000256" key="3">
    <source>
        <dbReference type="ARBA" id="ARBA00022630"/>
    </source>
</evidence>
<name>A0AAE1QPV4_9SOLA</name>
<evidence type="ECO:0000256" key="5">
    <source>
        <dbReference type="ARBA" id="ARBA00023002"/>
    </source>
</evidence>
<accession>A0AAE1QPV4</accession>
<dbReference type="GO" id="GO:0005829">
    <property type="term" value="C:cytosol"/>
    <property type="evidence" value="ECO:0007669"/>
    <property type="project" value="TreeGrafter"/>
</dbReference>
<gene>
    <name evidence="7" type="ORF">RND71_043340</name>
</gene>
<dbReference type="InterPro" id="IPR006089">
    <property type="entry name" value="Acyl-CoA_DH_CS"/>
</dbReference>
<dbReference type="InterPro" id="IPR040385">
    <property type="entry name" value="RABL6"/>
</dbReference>
<dbReference type="Gene3D" id="1.20.140.10">
    <property type="entry name" value="Butyryl-CoA Dehydrogenase, subunit A, domain 3"/>
    <property type="match status" value="1"/>
</dbReference>
<evidence type="ECO:0000256" key="2">
    <source>
        <dbReference type="ARBA" id="ARBA00009347"/>
    </source>
</evidence>
<dbReference type="PROSITE" id="PS00073">
    <property type="entry name" value="ACYL_COA_DH_2"/>
    <property type="match status" value="1"/>
</dbReference>
<dbReference type="GO" id="GO:0005634">
    <property type="term" value="C:nucleus"/>
    <property type="evidence" value="ECO:0007669"/>
    <property type="project" value="TreeGrafter"/>
</dbReference>
<dbReference type="Gene3D" id="3.40.50.300">
    <property type="entry name" value="P-loop containing nucleotide triphosphate hydrolases"/>
    <property type="match status" value="1"/>
</dbReference>
<dbReference type="Gene3D" id="2.40.110.10">
    <property type="entry name" value="Butyryl-CoA Dehydrogenase, subunit A, domain 2"/>
    <property type="match status" value="1"/>
</dbReference>
<dbReference type="InterPro" id="IPR001806">
    <property type="entry name" value="Small_GTPase"/>
</dbReference>
<dbReference type="InterPro" id="IPR009075">
    <property type="entry name" value="AcylCo_DH/oxidase_C"/>
</dbReference>
<dbReference type="FunFam" id="1.20.140.10:FF:000011">
    <property type="entry name" value="Medium-chain specific acyl-CoA dehydrogenase, mitochondrial"/>
    <property type="match status" value="1"/>
</dbReference>